<dbReference type="RefSeq" id="WP_173661556.1">
    <property type="nucleotide sequence ID" value="NZ_JAOUSE010000079.1"/>
</dbReference>
<comment type="function">
    <text evidence="3">A 50S ribosomal subunit assembly protein with GTPase activity, required for 50S subunit assembly at low temperatures, may also play a role in translation. Binds GTP and analogs. Binds the 70S ribosome between the 30S and 50S subunits, in a similar position as ribosome-bound EF-G; it contacts a number of ribosomal proteins, both rRNAs and the A-site tRNA.</text>
</comment>
<name>A0ABT2WJI3_9BACI</name>
<dbReference type="InterPro" id="IPR005225">
    <property type="entry name" value="Small_GTP-bd"/>
</dbReference>
<dbReference type="PRINTS" id="PR00315">
    <property type="entry name" value="ELONGATNFCT"/>
</dbReference>
<dbReference type="InterPro" id="IPR006298">
    <property type="entry name" value="BipA"/>
</dbReference>
<keyword evidence="2 3" id="KW-0342">GTP-binding</keyword>
<feature type="binding site" evidence="3">
    <location>
        <begin position="130"/>
        <end position="133"/>
    </location>
    <ligand>
        <name>GTP</name>
        <dbReference type="ChEBI" id="CHEBI:37565"/>
    </ligand>
</feature>
<dbReference type="Pfam" id="PF03144">
    <property type="entry name" value="GTP_EFTU_D2"/>
    <property type="match status" value="1"/>
</dbReference>
<keyword evidence="3" id="KW-0699">rRNA-binding</keyword>
<dbReference type="Gene3D" id="2.40.30.10">
    <property type="entry name" value="Translation factors"/>
    <property type="match status" value="1"/>
</dbReference>
<dbReference type="PROSITE" id="PS51722">
    <property type="entry name" value="G_TR_2"/>
    <property type="match status" value="1"/>
</dbReference>
<evidence type="ECO:0000313" key="5">
    <source>
        <dbReference type="EMBL" id="MCU9595813.1"/>
    </source>
</evidence>
<dbReference type="InterPro" id="IPR047041">
    <property type="entry name" value="BipA_GTP-bd_dom"/>
</dbReference>
<dbReference type="Gene3D" id="3.30.70.240">
    <property type="match status" value="1"/>
</dbReference>
<dbReference type="EMBL" id="JAOUSE010000079">
    <property type="protein sequence ID" value="MCU9595813.1"/>
    <property type="molecule type" value="Genomic_DNA"/>
</dbReference>
<feature type="binding site" evidence="3">
    <location>
        <begin position="17"/>
        <end position="22"/>
    </location>
    <ligand>
        <name>GTP</name>
        <dbReference type="ChEBI" id="CHEBI:37565"/>
    </ligand>
</feature>
<keyword evidence="3" id="KW-0820">tRNA-binding</keyword>
<gene>
    <name evidence="5" type="primary">typA</name>
    <name evidence="3" type="synonym">bipA</name>
    <name evidence="5" type="ORF">OEV82_15495</name>
</gene>
<dbReference type="InterPro" id="IPR047043">
    <property type="entry name" value="BipA_III"/>
</dbReference>
<keyword evidence="3" id="KW-0963">Cytoplasm</keyword>
<keyword evidence="1 3" id="KW-0547">Nucleotide-binding</keyword>
<reference evidence="5 6" key="1">
    <citation type="submission" date="2022-10" db="EMBL/GenBank/DDBJ databases">
        <title>Description of Fervidibacillus gen. nov. in the family Fervidibacillaceae fam. nov. with two species, Fervidibacillus albus sp. nov., and Fervidibacillus halotolerans sp. nov., isolated from tidal flat sediments.</title>
        <authorList>
            <person name="Kwon K.K."/>
            <person name="Yang S.-H."/>
        </authorList>
    </citation>
    <scope>NUCLEOTIDE SEQUENCE [LARGE SCALE GENOMIC DNA]</scope>
    <source>
        <strain evidence="5 6">DSM 23332</strain>
    </source>
</reference>
<dbReference type="InterPro" id="IPR035651">
    <property type="entry name" value="BipA_V"/>
</dbReference>
<dbReference type="InterPro" id="IPR000640">
    <property type="entry name" value="EFG_V-like"/>
</dbReference>
<evidence type="ECO:0000256" key="2">
    <source>
        <dbReference type="ARBA" id="ARBA00023134"/>
    </source>
</evidence>
<dbReference type="Pfam" id="PF00009">
    <property type="entry name" value="GTP_EFTU"/>
    <property type="match status" value="1"/>
</dbReference>
<dbReference type="InterPro" id="IPR009000">
    <property type="entry name" value="Transl_B-barrel_sf"/>
</dbReference>
<dbReference type="InterPro" id="IPR048876">
    <property type="entry name" value="BipA_C"/>
</dbReference>
<evidence type="ECO:0000313" key="6">
    <source>
        <dbReference type="Proteomes" id="UP001208656"/>
    </source>
</evidence>
<dbReference type="Proteomes" id="UP001208656">
    <property type="component" value="Unassembled WGS sequence"/>
</dbReference>
<comment type="subcellular location">
    <subcellularLocation>
        <location evidence="3">Cytoplasm</location>
    </subcellularLocation>
    <text evidence="3">Binds to ribosomes.</text>
</comment>
<evidence type="ECO:0000256" key="3">
    <source>
        <dbReference type="HAMAP-Rule" id="MF_00849"/>
    </source>
</evidence>
<keyword evidence="6" id="KW-1185">Reference proteome</keyword>
<dbReference type="CDD" id="cd03691">
    <property type="entry name" value="BipA_TypA_II"/>
    <property type="match status" value="1"/>
</dbReference>
<dbReference type="CDD" id="cd16263">
    <property type="entry name" value="BipA_III"/>
    <property type="match status" value="1"/>
</dbReference>
<dbReference type="InterPro" id="IPR027417">
    <property type="entry name" value="P-loop_NTPase"/>
</dbReference>
<dbReference type="CDD" id="cd01891">
    <property type="entry name" value="TypA_BipA"/>
    <property type="match status" value="1"/>
</dbReference>
<dbReference type="SUPFAM" id="SSF52540">
    <property type="entry name" value="P-loop containing nucleoside triphosphate hydrolases"/>
    <property type="match status" value="1"/>
</dbReference>
<dbReference type="NCBIfam" id="TIGR00231">
    <property type="entry name" value="small_GTP"/>
    <property type="match status" value="1"/>
</dbReference>
<comment type="similarity">
    <text evidence="3">Belongs to the TRAFAC class translation factor GTPase superfamily. Classic translation factor GTPase family. BipA subfamily.</text>
</comment>
<dbReference type="Pfam" id="PF00679">
    <property type="entry name" value="EFG_C"/>
    <property type="match status" value="1"/>
</dbReference>
<evidence type="ECO:0000259" key="4">
    <source>
        <dbReference type="PROSITE" id="PS51722"/>
    </source>
</evidence>
<dbReference type="InterPro" id="IPR004161">
    <property type="entry name" value="EFTu-like_2"/>
</dbReference>
<dbReference type="InterPro" id="IPR047042">
    <property type="entry name" value="BipA_II"/>
</dbReference>
<dbReference type="SMART" id="SM00838">
    <property type="entry name" value="EFG_C"/>
    <property type="match status" value="1"/>
</dbReference>
<dbReference type="Gene3D" id="3.40.50.300">
    <property type="entry name" value="P-loop containing nucleotide triphosphate hydrolases"/>
    <property type="match status" value="1"/>
</dbReference>
<dbReference type="SUPFAM" id="SSF54980">
    <property type="entry name" value="EF-G C-terminal domain-like"/>
    <property type="match status" value="2"/>
</dbReference>
<dbReference type="Gene3D" id="3.30.70.870">
    <property type="entry name" value="Elongation Factor G (Translational Gtpase), domain 3"/>
    <property type="match status" value="1"/>
</dbReference>
<dbReference type="EC" id="3.6.5.-" evidence="3"/>
<dbReference type="CDD" id="cd03710">
    <property type="entry name" value="BipA_TypA_C"/>
    <property type="match status" value="1"/>
</dbReference>
<evidence type="ECO:0000256" key="1">
    <source>
        <dbReference type="ARBA" id="ARBA00022741"/>
    </source>
</evidence>
<protein>
    <recommendedName>
        <fullName evidence="3">Large ribosomal subunit assembly factor BipA</fullName>
        <ecNumber evidence="3">3.6.5.-</ecNumber>
    </recommendedName>
    <alternativeName>
        <fullName evidence="3">GTP-binding protein BipA</fullName>
    </alternativeName>
</protein>
<keyword evidence="3" id="KW-0378">Hydrolase</keyword>
<dbReference type="Pfam" id="PF21018">
    <property type="entry name" value="BipA_C"/>
    <property type="match status" value="1"/>
</dbReference>
<feature type="domain" description="Tr-type G" evidence="4">
    <location>
        <begin position="5"/>
        <end position="202"/>
    </location>
</feature>
<proteinExistence type="inferred from homology"/>
<dbReference type="PANTHER" id="PTHR42908:SF8">
    <property type="entry name" value="TR-TYPE G DOMAIN-CONTAINING PROTEIN"/>
    <property type="match status" value="1"/>
</dbReference>
<keyword evidence="3" id="KW-0690">Ribosome biogenesis</keyword>
<comment type="caution">
    <text evidence="5">The sequence shown here is derived from an EMBL/GenBank/DDBJ whole genome shotgun (WGS) entry which is preliminary data.</text>
</comment>
<sequence>MKIREDIRNIAIIAHVDHGKTTLVDQLLKQSGIFRENEHVEERAMDSNDLERERGITILAKNTAVQYKNVKINILDTPGHADFSGEVERIMKLVDGVLLVVDSYEGVMPQTRFVLKKALEQNVTPVVVVNKIDKEAARPEEVVDEVLDLFIELDATDEQLDFPVVYASAMNGTASLDPDPANQEENMQVLYETILEKIPAPIDNREEPLQMQVALLDYNDFVGRIGIGRIFRGTMRVGESVTLMKLDGSVKNFRVTKLFGFLGLKRIEIKEAYAGDLVAVSGMEDINVGETITPPDVQEALPALRIDEPTLKMTFRVNNSPFAGREGKWVTARKIEERLNTELQTDVSLRVEPLDADSWTVSGRGELHLSILIENMRREGYELQVSKPQVILKEIDGKMHEPFERVVIDTPEEFVGSVIESLGRRKGEMIDMINNGKGQVRLIYLVPSRGLIGYNTELMSITKGFGIYNHSFETYMPKLPGNVGGRLRGVLVSMETGTATTYGIMQVEDRGTIFVEPGTEVYAGMIVGEHSRDNDLTVNICKTKHQTNIRSATKDQTAVIKKPRIFTLEEALQYIDDDEYVEVTPESIRMRKKILDKSMREKAARKKKEV</sequence>
<organism evidence="5 6">
    <name type="scientific">Pallidibacillus thermolactis</name>
    <dbReference type="NCBI Taxonomy" id="251051"/>
    <lineage>
        <taxon>Bacteria</taxon>
        <taxon>Bacillati</taxon>
        <taxon>Bacillota</taxon>
        <taxon>Bacilli</taxon>
        <taxon>Bacillales</taxon>
        <taxon>Bacillaceae</taxon>
        <taxon>Pallidibacillus</taxon>
    </lineage>
</organism>
<dbReference type="Gene3D" id="2.40.50.250">
    <property type="entry name" value="bipa protein"/>
    <property type="match status" value="1"/>
</dbReference>
<dbReference type="PANTHER" id="PTHR42908">
    <property type="entry name" value="TRANSLATION ELONGATION FACTOR-RELATED"/>
    <property type="match status" value="1"/>
</dbReference>
<dbReference type="InterPro" id="IPR042116">
    <property type="entry name" value="TypA/BipA_C"/>
</dbReference>
<comment type="subunit">
    <text evidence="3">Monomer.</text>
</comment>
<dbReference type="InterPro" id="IPR000795">
    <property type="entry name" value="T_Tr_GTP-bd_dom"/>
</dbReference>
<dbReference type="NCBIfam" id="TIGR01394">
    <property type="entry name" value="TypA_BipA"/>
    <property type="match status" value="1"/>
</dbReference>
<dbReference type="SUPFAM" id="SSF50447">
    <property type="entry name" value="Translation proteins"/>
    <property type="match status" value="1"/>
</dbReference>
<dbReference type="PROSITE" id="PS00301">
    <property type="entry name" value="G_TR_1"/>
    <property type="match status" value="1"/>
</dbReference>
<dbReference type="InterPro" id="IPR035647">
    <property type="entry name" value="EFG_III/V"/>
</dbReference>
<accession>A0ABT2WJI3</accession>
<comment type="catalytic activity">
    <reaction evidence="3">
        <text>GTP + H2O = GDP + phosphate + H(+)</text>
        <dbReference type="Rhea" id="RHEA:19669"/>
        <dbReference type="ChEBI" id="CHEBI:15377"/>
        <dbReference type="ChEBI" id="CHEBI:15378"/>
        <dbReference type="ChEBI" id="CHEBI:37565"/>
        <dbReference type="ChEBI" id="CHEBI:43474"/>
        <dbReference type="ChEBI" id="CHEBI:58189"/>
    </reaction>
</comment>
<dbReference type="InterPro" id="IPR031157">
    <property type="entry name" value="G_TR_CS"/>
</dbReference>
<keyword evidence="3" id="KW-0694">RNA-binding</keyword>
<dbReference type="HAMAP" id="MF_00849">
    <property type="entry name" value="BipA"/>
    <property type="match status" value="1"/>
</dbReference>